<accession>A0ABX1NWA0</accession>
<dbReference type="InterPro" id="IPR018649">
    <property type="entry name" value="SHOCT"/>
</dbReference>
<dbReference type="Proteomes" id="UP000633943">
    <property type="component" value="Unassembled WGS sequence"/>
</dbReference>
<evidence type="ECO:0000313" key="2">
    <source>
        <dbReference type="EMBL" id="NMG16300.1"/>
    </source>
</evidence>
<organism evidence="2 3">
    <name type="scientific">Aromatoleum bremense</name>
    <dbReference type="NCBI Taxonomy" id="76115"/>
    <lineage>
        <taxon>Bacteria</taxon>
        <taxon>Pseudomonadati</taxon>
        <taxon>Pseudomonadota</taxon>
        <taxon>Betaproteobacteria</taxon>
        <taxon>Rhodocyclales</taxon>
        <taxon>Rhodocyclaceae</taxon>
        <taxon>Aromatoleum</taxon>
    </lineage>
</organism>
<protein>
    <recommendedName>
        <fullName evidence="1">SHOCT domain-containing protein</fullName>
    </recommendedName>
</protein>
<reference evidence="2 3" key="1">
    <citation type="submission" date="2019-12" db="EMBL/GenBank/DDBJ databases">
        <title>Comparative genomics gives insights into the taxonomy of the Azoarcus-Aromatoleum group and reveals separate origins of nif in the plant-associated Azoarcus and non-plant-associated Aromatoleum sub-groups.</title>
        <authorList>
            <person name="Lafos M."/>
            <person name="Maluk M."/>
            <person name="Batista M."/>
            <person name="Junghare M."/>
            <person name="Carmona M."/>
            <person name="Faoro H."/>
            <person name="Cruz L.M."/>
            <person name="Battistoni F."/>
            <person name="De Souza E."/>
            <person name="Pedrosa F."/>
            <person name="Chen W.-M."/>
            <person name="Poole P.S."/>
            <person name="Dixon R.A."/>
            <person name="James E.K."/>
        </authorList>
    </citation>
    <scope>NUCLEOTIDE SEQUENCE [LARGE SCALE GENOMIC DNA]</scope>
    <source>
        <strain evidence="2 3">PbN1</strain>
    </source>
</reference>
<comment type="caution">
    <text evidence="2">The sequence shown here is derived from an EMBL/GenBank/DDBJ whole genome shotgun (WGS) entry which is preliminary data.</text>
</comment>
<proteinExistence type="predicted"/>
<evidence type="ECO:0000313" key="3">
    <source>
        <dbReference type="Proteomes" id="UP000633943"/>
    </source>
</evidence>
<name>A0ABX1NWA0_9RHOO</name>
<dbReference type="EMBL" id="WTVP01000032">
    <property type="protein sequence ID" value="NMG16300.1"/>
    <property type="molecule type" value="Genomic_DNA"/>
</dbReference>
<dbReference type="Pfam" id="PF09851">
    <property type="entry name" value="SHOCT"/>
    <property type="match status" value="1"/>
</dbReference>
<keyword evidence="3" id="KW-1185">Reference proteome</keyword>
<gene>
    <name evidence="2" type="ORF">GPA24_12235</name>
</gene>
<evidence type="ECO:0000259" key="1">
    <source>
        <dbReference type="Pfam" id="PF09851"/>
    </source>
</evidence>
<feature type="domain" description="SHOCT" evidence="1">
    <location>
        <begin position="108"/>
        <end position="135"/>
    </location>
</feature>
<sequence>MNIENRDELASRVDVKTGMSAFSWGEKVSISITGNGADAAVVSVQSGAKTIFGSATTHGKNRENVKQIIQRTSELLAQHASEWQKEMGLKSQAPMQNSTGQATQSIADEISKLAVLRDQGLLSPEEFNGQKARLLGNT</sequence>